<feature type="domain" description="Peptidase S1" evidence="6">
    <location>
        <begin position="63"/>
        <end position="290"/>
    </location>
</feature>
<feature type="region of interest" description="Disordered" evidence="4">
    <location>
        <begin position="503"/>
        <end position="573"/>
    </location>
</feature>
<sequence>MNALFFLSIVIWALNKLLPKTFFSACESRIQPRSSKTLCQPTISVSEDEPQHKNHVWEYRHKGKYPWAVALVIINRRHIITARHCIEKIDPTVRLMVGGVCHSKGNNCDEVDMVEVQMEFAAYQPAQSPHEQERNTTIYIYNMNHDMAIIQLTEDLQHHFGGGNITDLTRPACLPRQDMKVPDLQHVYGWGQTEDNVFSPHLMEVDVNYTLMCQEKRLYCMHSTEGNGKKDGGGGDSGSGIVSRIGPLAYQFGSTIAGSANGFALNIATRTQELHICYAITLDFPSRRLSQKPQDTQQKELSGETQLHIAAQKRDIELSRKLVEDGANINSADNAGWTPLHEACAYGYYDLAELLIRSGADSSNSKLVWLLLKHGAEKTKKSARGHLPYELNSGNTEIEELLKETTHTEKKGDKNPTTPCSSSGSSADGSTDSDSSESASTKLDETLKANKSESNQFDTKKEASTVKEQMLTTSIAEKDVKISPTSLSKMPTGSSAVKAIAAKYSPEKHCPPKQTRKRQNVKRGGGASKAQSSAHHSSATNAACSSSNDVYEFHSSPESNEMPSISASLQKTGSSSALAAAESAVDSTSKLTNTPPPKRIKTATLAKELLAAAAASGSLFLVIWACESGGDHSQDRRRSKRC</sequence>
<dbReference type="SMART" id="SM00020">
    <property type="entry name" value="Tryp_SPc"/>
    <property type="match status" value="1"/>
</dbReference>
<dbReference type="GO" id="GO:0004252">
    <property type="term" value="F:serine-type endopeptidase activity"/>
    <property type="evidence" value="ECO:0007669"/>
    <property type="project" value="InterPro"/>
</dbReference>
<evidence type="ECO:0000256" key="2">
    <source>
        <dbReference type="ARBA" id="ARBA00023043"/>
    </source>
</evidence>
<dbReference type="InterPro" id="IPR036770">
    <property type="entry name" value="Ankyrin_rpt-contain_sf"/>
</dbReference>
<protein>
    <submittedName>
        <fullName evidence="8">Peptidase S1 domain-containing protein</fullName>
    </submittedName>
</protein>
<evidence type="ECO:0000256" key="4">
    <source>
        <dbReference type="SAM" id="MobiDB-lite"/>
    </source>
</evidence>
<organism evidence="7 8">
    <name type="scientific">Ditylenchus dipsaci</name>
    <dbReference type="NCBI Taxonomy" id="166011"/>
    <lineage>
        <taxon>Eukaryota</taxon>
        <taxon>Metazoa</taxon>
        <taxon>Ecdysozoa</taxon>
        <taxon>Nematoda</taxon>
        <taxon>Chromadorea</taxon>
        <taxon>Rhabditida</taxon>
        <taxon>Tylenchina</taxon>
        <taxon>Tylenchomorpha</taxon>
        <taxon>Sphaerularioidea</taxon>
        <taxon>Anguinidae</taxon>
        <taxon>Anguininae</taxon>
        <taxon>Ditylenchus</taxon>
    </lineage>
</organism>
<evidence type="ECO:0000259" key="6">
    <source>
        <dbReference type="PROSITE" id="PS50240"/>
    </source>
</evidence>
<feature type="region of interest" description="Disordered" evidence="4">
    <location>
        <begin position="406"/>
        <end position="467"/>
    </location>
</feature>
<feature type="compositionally biased region" description="Low complexity" evidence="4">
    <location>
        <begin position="528"/>
        <end position="547"/>
    </location>
</feature>
<accession>A0A915CR32</accession>
<dbReference type="PROSITE" id="PS50240">
    <property type="entry name" value="TRYPSIN_DOM"/>
    <property type="match status" value="1"/>
</dbReference>
<dbReference type="Pfam" id="PF00089">
    <property type="entry name" value="Trypsin"/>
    <property type="match status" value="1"/>
</dbReference>
<feature type="region of interest" description="Disordered" evidence="4">
    <location>
        <begin position="580"/>
        <end position="599"/>
    </location>
</feature>
<keyword evidence="1" id="KW-0677">Repeat</keyword>
<dbReference type="PANTHER" id="PTHR24171:SF8">
    <property type="entry name" value="BRCA1-ASSOCIATED RING DOMAIN PROTEIN 1"/>
    <property type="match status" value="1"/>
</dbReference>
<evidence type="ECO:0000313" key="7">
    <source>
        <dbReference type="Proteomes" id="UP000887574"/>
    </source>
</evidence>
<dbReference type="SUPFAM" id="SSF50494">
    <property type="entry name" value="Trypsin-like serine proteases"/>
    <property type="match status" value="1"/>
</dbReference>
<dbReference type="GO" id="GO:0031436">
    <property type="term" value="C:BRCA1-BARD1 complex"/>
    <property type="evidence" value="ECO:0007669"/>
    <property type="project" value="TreeGrafter"/>
</dbReference>
<dbReference type="SUPFAM" id="SSF48403">
    <property type="entry name" value="Ankyrin repeat"/>
    <property type="match status" value="1"/>
</dbReference>
<evidence type="ECO:0000256" key="1">
    <source>
        <dbReference type="ARBA" id="ARBA00022737"/>
    </source>
</evidence>
<keyword evidence="5" id="KW-0732">Signal</keyword>
<dbReference type="GO" id="GO:0070531">
    <property type="term" value="C:BRCA1-A complex"/>
    <property type="evidence" value="ECO:0007669"/>
    <property type="project" value="TreeGrafter"/>
</dbReference>
<keyword evidence="7" id="KW-1185">Reference proteome</keyword>
<dbReference type="InterPro" id="IPR009003">
    <property type="entry name" value="Peptidase_S1_PA"/>
</dbReference>
<feature type="compositionally biased region" description="Basic and acidic residues" evidence="4">
    <location>
        <begin position="442"/>
        <end position="451"/>
    </location>
</feature>
<feature type="signal peptide" evidence="5">
    <location>
        <begin position="1"/>
        <end position="19"/>
    </location>
</feature>
<dbReference type="GO" id="GO:0085020">
    <property type="term" value="P:protein K6-linked ubiquitination"/>
    <property type="evidence" value="ECO:0007669"/>
    <property type="project" value="TreeGrafter"/>
</dbReference>
<feature type="compositionally biased region" description="Polar residues" evidence="4">
    <location>
        <begin position="556"/>
        <end position="573"/>
    </location>
</feature>
<dbReference type="AlphaFoldDB" id="A0A915CR32"/>
<dbReference type="PROSITE" id="PS50088">
    <property type="entry name" value="ANK_REPEAT"/>
    <property type="match status" value="2"/>
</dbReference>
<dbReference type="Pfam" id="PF12796">
    <property type="entry name" value="Ank_2"/>
    <property type="match status" value="1"/>
</dbReference>
<feature type="compositionally biased region" description="Low complexity" evidence="4">
    <location>
        <begin position="421"/>
        <end position="441"/>
    </location>
</feature>
<dbReference type="Gene3D" id="2.40.10.10">
    <property type="entry name" value="Trypsin-like serine proteases"/>
    <property type="match status" value="1"/>
</dbReference>
<dbReference type="Proteomes" id="UP000887574">
    <property type="component" value="Unplaced"/>
</dbReference>
<dbReference type="InterPro" id="IPR002110">
    <property type="entry name" value="Ankyrin_rpt"/>
</dbReference>
<evidence type="ECO:0000313" key="8">
    <source>
        <dbReference type="WBParaSite" id="jg1174"/>
    </source>
</evidence>
<evidence type="ECO:0000256" key="3">
    <source>
        <dbReference type="PROSITE-ProRule" id="PRU00023"/>
    </source>
</evidence>
<evidence type="ECO:0000256" key="5">
    <source>
        <dbReference type="SAM" id="SignalP"/>
    </source>
</evidence>
<feature type="repeat" description="ANK" evidence="3">
    <location>
        <begin position="335"/>
        <end position="367"/>
    </location>
</feature>
<reference evidence="8" key="1">
    <citation type="submission" date="2022-11" db="UniProtKB">
        <authorList>
            <consortium name="WormBaseParasite"/>
        </authorList>
    </citation>
    <scope>IDENTIFICATION</scope>
</reference>
<keyword evidence="2 3" id="KW-0040">ANK repeat</keyword>
<dbReference type="Gene3D" id="1.25.40.20">
    <property type="entry name" value="Ankyrin repeat-containing domain"/>
    <property type="match status" value="1"/>
</dbReference>
<dbReference type="WBParaSite" id="jg1174">
    <property type="protein sequence ID" value="jg1174"/>
    <property type="gene ID" value="jg1174"/>
</dbReference>
<feature type="repeat" description="ANK" evidence="3">
    <location>
        <begin position="302"/>
        <end position="334"/>
    </location>
</feature>
<dbReference type="InterPro" id="IPR043504">
    <property type="entry name" value="Peptidase_S1_PA_chymotrypsin"/>
</dbReference>
<dbReference type="GO" id="GO:0006508">
    <property type="term" value="P:proteolysis"/>
    <property type="evidence" value="ECO:0007669"/>
    <property type="project" value="InterPro"/>
</dbReference>
<feature type="chain" id="PRO_5037954258" evidence="5">
    <location>
        <begin position="20"/>
        <end position="642"/>
    </location>
</feature>
<proteinExistence type="predicted"/>
<dbReference type="InterPro" id="IPR001254">
    <property type="entry name" value="Trypsin_dom"/>
</dbReference>
<dbReference type="GO" id="GO:0004842">
    <property type="term" value="F:ubiquitin-protein transferase activity"/>
    <property type="evidence" value="ECO:0007669"/>
    <property type="project" value="TreeGrafter"/>
</dbReference>
<dbReference type="PROSITE" id="PS50297">
    <property type="entry name" value="ANK_REP_REGION"/>
    <property type="match status" value="2"/>
</dbReference>
<dbReference type="SMART" id="SM00248">
    <property type="entry name" value="ANK"/>
    <property type="match status" value="2"/>
</dbReference>
<name>A0A915CR32_9BILA</name>
<dbReference type="PANTHER" id="PTHR24171">
    <property type="entry name" value="ANKYRIN REPEAT DOMAIN-CONTAINING PROTEIN 39-RELATED"/>
    <property type="match status" value="1"/>
</dbReference>